<dbReference type="PROSITE" id="PS50102">
    <property type="entry name" value="RRM"/>
    <property type="match status" value="3"/>
</dbReference>
<dbReference type="GO" id="GO:0003729">
    <property type="term" value="F:mRNA binding"/>
    <property type="evidence" value="ECO:0007669"/>
    <property type="project" value="EnsemblFungi"/>
</dbReference>
<evidence type="ECO:0000256" key="2">
    <source>
        <dbReference type="ARBA" id="ARBA00022884"/>
    </source>
</evidence>
<feature type="region of interest" description="Disordered" evidence="4">
    <location>
        <begin position="195"/>
        <end position="223"/>
    </location>
</feature>
<reference evidence="7" key="1">
    <citation type="submission" date="2016-05" db="EMBL/GenBank/DDBJ databases">
        <title>Comparative genomics of biotechnologically important yeasts.</title>
        <authorList>
            <consortium name="DOE Joint Genome Institute"/>
            <person name="Riley R."/>
            <person name="Haridas S."/>
            <person name="Wolfe K.H."/>
            <person name="Lopes M.R."/>
            <person name="Hittinger C.T."/>
            <person name="Goker M."/>
            <person name="Salamov A."/>
            <person name="Wisecaver J."/>
            <person name="Long T.M."/>
            <person name="Aerts A.L."/>
            <person name="Barry K."/>
            <person name="Choi C."/>
            <person name="Clum A."/>
            <person name="Coughlan A.Y."/>
            <person name="Deshpande S."/>
            <person name="Douglass A.P."/>
            <person name="Hanson S.J."/>
            <person name="Klenk H.-P."/>
            <person name="Labutti K."/>
            <person name="Lapidus A."/>
            <person name="Lindquist E."/>
            <person name="Lipzen A."/>
            <person name="Meier-Kolthoff J.P."/>
            <person name="Ohm R.A."/>
            <person name="Otillar R.P."/>
            <person name="Pangilinan J."/>
            <person name="Peng Y."/>
            <person name="Rokas A."/>
            <person name="Rosa C.A."/>
            <person name="Scheuner C."/>
            <person name="Sibirny A.A."/>
            <person name="Slot J.C."/>
            <person name="Stielow J.B."/>
            <person name="Sun H."/>
            <person name="Kurtzman C.P."/>
            <person name="Blackwell M."/>
            <person name="Grigoriev I.V."/>
            <person name="Jeffries T.W."/>
        </authorList>
    </citation>
    <scope>NUCLEOTIDE SEQUENCE [LARGE SCALE GENOMIC DNA]</scope>
    <source>
        <strain evidence="7">DSM 1968</strain>
    </source>
</reference>
<name>A0A1D2VB38_9ASCO</name>
<dbReference type="InParanoid" id="A0A1D2VB38"/>
<dbReference type="Pfam" id="PF00076">
    <property type="entry name" value="RRM_1"/>
    <property type="match status" value="2"/>
</dbReference>
<dbReference type="SUPFAM" id="SSF54928">
    <property type="entry name" value="RNA-binding domain, RBD"/>
    <property type="match status" value="2"/>
</dbReference>
<feature type="compositionally biased region" description="Low complexity" evidence="4">
    <location>
        <begin position="195"/>
        <end position="215"/>
    </location>
</feature>
<evidence type="ECO:0000313" key="6">
    <source>
        <dbReference type="EMBL" id="ODV58872.1"/>
    </source>
</evidence>
<dbReference type="PANTHER" id="PTHR47640">
    <property type="entry name" value="TRNA SELENOCYSTEINE 1-ASSOCIATED PROTEIN 1-RELATED-RELATED"/>
    <property type="match status" value="1"/>
</dbReference>
<keyword evidence="7" id="KW-1185">Reference proteome</keyword>
<dbReference type="RefSeq" id="XP_020045179.1">
    <property type="nucleotide sequence ID" value="XM_020189676.1"/>
</dbReference>
<dbReference type="GO" id="GO:0071004">
    <property type="term" value="C:U2-type prespliceosome"/>
    <property type="evidence" value="ECO:0007669"/>
    <property type="project" value="EnsemblFungi"/>
</dbReference>
<proteinExistence type="predicted"/>
<dbReference type="OrthoDB" id="446113at2759"/>
<evidence type="ECO:0000256" key="3">
    <source>
        <dbReference type="PROSITE-ProRule" id="PRU00176"/>
    </source>
</evidence>
<feature type="non-terminal residue" evidence="6">
    <location>
        <position position="298"/>
    </location>
</feature>
<dbReference type="AlphaFoldDB" id="A0A1D2VB38"/>
<dbReference type="InterPro" id="IPR050825">
    <property type="entry name" value="RBM42_RBP45_47-like"/>
</dbReference>
<keyword evidence="1" id="KW-0677">Repeat</keyword>
<dbReference type="Gene3D" id="3.30.70.330">
    <property type="match status" value="3"/>
</dbReference>
<dbReference type="EMBL" id="KV454489">
    <property type="protein sequence ID" value="ODV58872.1"/>
    <property type="molecule type" value="Genomic_DNA"/>
</dbReference>
<dbReference type="PANTHER" id="PTHR47640:SF10">
    <property type="entry name" value="TRNA SELENOCYSTEINE 1-ASSOCIATED PROTEIN 1-RELATED"/>
    <property type="match status" value="1"/>
</dbReference>
<sequence length="298" mass="32720">KSQLWMGELDTRWDENTIQSIWNSVGEIPTAIKLIKDRNTSLDQSGNPSFTALNAGYCFVDFGSNLNASRAIMHNGLNIPNTDRVFKLNWASEISVFVGDLAADVKESELFEAFRAKYSSVVGVKIMMDPLTGSSKGYGFVRFGNDYEQKRSLLEMNGCLIHGRPIRVSTAVPKNSSSNPNLNLSLSNNSIGGSSNSLNSSLAQPYSAPQSQPPLNQSTDPNNTTVFIGGLNSSVSEQLLRSHFLTFGEIIYVKVLQNKNCGFVQYVLRSSAELAIQKMQGYPIGNTRIRLSWGRSSS</sequence>
<dbReference type="SMART" id="SM00360">
    <property type="entry name" value="RRM"/>
    <property type="match status" value="3"/>
</dbReference>
<dbReference type="InterPro" id="IPR000504">
    <property type="entry name" value="RRM_dom"/>
</dbReference>
<evidence type="ECO:0000256" key="4">
    <source>
        <dbReference type="SAM" id="MobiDB-lite"/>
    </source>
</evidence>
<protein>
    <submittedName>
        <fullName evidence="6">RNA-binding domain-containing protein</fullName>
    </submittedName>
</protein>
<dbReference type="InterPro" id="IPR012677">
    <property type="entry name" value="Nucleotide-bd_a/b_plait_sf"/>
</dbReference>
<evidence type="ECO:0000313" key="7">
    <source>
        <dbReference type="Proteomes" id="UP000095038"/>
    </source>
</evidence>
<feature type="domain" description="RRM" evidence="5">
    <location>
        <begin position="224"/>
        <end position="296"/>
    </location>
</feature>
<dbReference type="InterPro" id="IPR035979">
    <property type="entry name" value="RBD_domain_sf"/>
</dbReference>
<dbReference type="GO" id="GO:0005685">
    <property type="term" value="C:U1 snRNP"/>
    <property type="evidence" value="ECO:0007669"/>
    <property type="project" value="EnsemblFungi"/>
</dbReference>
<dbReference type="CDD" id="cd12611">
    <property type="entry name" value="RRM1_NGR1_NAM8_like"/>
    <property type="match status" value="1"/>
</dbReference>
<feature type="domain" description="RRM" evidence="5">
    <location>
        <begin position="94"/>
        <end position="173"/>
    </location>
</feature>
<dbReference type="STRING" id="1344418.A0A1D2VB38"/>
<feature type="non-terminal residue" evidence="6">
    <location>
        <position position="1"/>
    </location>
</feature>
<dbReference type="FunCoup" id="A0A1D2VB38">
    <property type="interactions" value="170"/>
</dbReference>
<dbReference type="GO" id="GO:0006376">
    <property type="term" value="P:mRNA splice site recognition"/>
    <property type="evidence" value="ECO:0007669"/>
    <property type="project" value="EnsemblFungi"/>
</dbReference>
<dbReference type="GO" id="GO:0005829">
    <property type="term" value="C:cytosol"/>
    <property type="evidence" value="ECO:0007669"/>
    <property type="project" value="TreeGrafter"/>
</dbReference>
<feature type="domain" description="RRM" evidence="5">
    <location>
        <begin position="2"/>
        <end position="93"/>
    </location>
</feature>
<dbReference type="GeneID" id="30963312"/>
<accession>A0A1D2VB38</accession>
<keyword evidence="2 3" id="KW-0694">RNA-binding</keyword>
<dbReference type="GO" id="GO:0048026">
    <property type="term" value="P:positive regulation of mRNA splicing, via spliceosome"/>
    <property type="evidence" value="ECO:0007669"/>
    <property type="project" value="EnsemblFungi"/>
</dbReference>
<organism evidence="6 7">
    <name type="scientific">Ascoidea rubescens DSM 1968</name>
    <dbReference type="NCBI Taxonomy" id="1344418"/>
    <lineage>
        <taxon>Eukaryota</taxon>
        <taxon>Fungi</taxon>
        <taxon>Dikarya</taxon>
        <taxon>Ascomycota</taxon>
        <taxon>Saccharomycotina</taxon>
        <taxon>Saccharomycetes</taxon>
        <taxon>Ascoideaceae</taxon>
        <taxon>Ascoidea</taxon>
    </lineage>
</organism>
<dbReference type="GO" id="GO:0000243">
    <property type="term" value="C:commitment complex"/>
    <property type="evidence" value="ECO:0007669"/>
    <property type="project" value="EnsemblFungi"/>
</dbReference>
<dbReference type="Proteomes" id="UP000095038">
    <property type="component" value="Unassembled WGS sequence"/>
</dbReference>
<gene>
    <name evidence="6" type="ORF">ASCRUDRAFT_21171</name>
</gene>
<evidence type="ECO:0000259" key="5">
    <source>
        <dbReference type="PROSITE" id="PS50102"/>
    </source>
</evidence>
<evidence type="ECO:0000256" key="1">
    <source>
        <dbReference type="ARBA" id="ARBA00022737"/>
    </source>
</evidence>
<dbReference type="CDD" id="cd12345">
    <property type="entry name" value="RRM2_SECp43_like"/>
    <property type="match status" value="1"/>
</dbReference>